<feature type="compositionally biased region" description="Polar residues" evidence="1">
    <location>
        <begin position="35"/>
        <end position="68"/>
    </location>
</feature>
<evidence type="ECO:0000256" key="1">
    <source>
        <dbReference type="SAM" id="MobiDB-lite"/>
    </source>
</evidence>
<name>A0ABD3QJR4_9STRA</name>
<sequence length="319" mass="35551">MGNCMTNASIGAISTRSTRSKRRHSAPLQDDAPTIESSSLTGIPTAGTTTPSACSPIKQQEINLNSPPEISPLKNDDSSSCSSYNSNDTIEQQREEGQQKLRDLVISGASSGTIDWKSIISLAEDLHRKEQRLLNSYRTYHSKSNGHEYTSMGHWRNISRKQAFFELRTRRKENARRKKLESVGSFSVNLLLYGADECTNYCGDQNYDLDPVDENEIDVYEEDEVESVSSQSKPQDNQSTLQPICKKHVQSPTPNVVEGSFLAATSMYSTEFDEDESSSNSDSSESTISFSCIEMEKIQSWDDDDGLITIHEDASVSLW</sequence>
<feature type="compositionally biased region" description="Low complexity" evidence="1">
    <location>
        <begin position="78"/>
        <end position="88"/>
    </location>
</feature>
<evidence type="ECO:0000313" key="3">
    <source>
        <dbReference type="Proteomes" id="UP001530400"/>
    </source>
</evidence>
<protein>
    <submittedName>
        <fullName evidence="2">Uncharacterized protein</fullName>
    </submittedName>
</protein>
<evidence type="ECO:0000313" key="2">
    <source>
        <dbReference type="EMBL" id="KAL3800387.1"/>
    </source>
</evidence>
<keyword evidence="3" id="KW-1185">Reference proteome</keyword>
<feature type="region of interest" description="Disordered" evidence="1">
    <location>
        <begin position="1"/>
        <end position="98"/>
    </location>
</feature>
<comment type="caution">
    <text evidence="2">The sequence shown here is derived from an EMBL/GenBank/DDBJ whole genome shotgun (WGS) entry which is preliminary data.</text>
</comment>
<organism evidence="2 3">
    <name type="scientific">Cyclotella atomus</name>
    <dbReference type="NCBI Taxonomy" id="382360"/>
    <lineage>
        <taxon>Eukaryota</taxon>
        <taxon>Sar</taxon>
        <taxon>Stramenopiles</taxon>
        <taxon>Ochrophyta</taxon>
        <taxon>Bacillariophyta</taxon>
        <taxon>Coscinodiscophyceae</taxon>
        <taxon>Thalassiosirophycidae</taxon>
        <taxon>Stephanodiscales</taxon>
        <taxon>Stephanodiscaceae</taxon>
        <taxon>Cyclotella</taxon>
    </lineage>
</organism>
<dbReference type="Proteomes" id="UP001530400">
    <property type="component" value="Unassembled WGS sequence"/>
</dbReference>
<accession>A0ABD3QJR4</accession>
<dbReference type="AlphaFoldDB" id="A0ABD3QJR4"/>
<gene>
    <name evidence="2" type="ORF">ACHAWO_006862</name>
</gene>
<dbReference type="EMBL" id="JALLPJ020000162">
    <property type="protein sequence ID" value="KAL3800387.1"/>
    <property type="molecule type" value="Genomic_DNA"/>
</dbReference>
<proteinExistence type="predicted"/>
<reference evidence="2 3" key="1">
    <citation type="submission" date="2024-10" db="EMBL/GenBank/DDBJ databases">
        <title>Updated reference genomes for cyclostephanoid diatoms.</title>
        <authorList>
            <person name="Roberts W.R."/>
            <person name="Alverson A.J."/>
        </authorList>
    </citation>
    <scope>NUCLEOTIDE SEQUENCE [LARGE SCALE GENOMIC DNA]</scope>
    <source>
        <strain evidence="2 3">AJA010-31</strain>
    </source>
</reference>